<proteinExistence type="predicted"/>
<keyword evidence="3" id="KW-1185">Reference proteome</keyword>
<organism evidence="2 3">
    <name type="scientific">Mesorhizobium zhangyense</name>
    <dbReference type="NCBI Taxonomy" id="1776730"/>
    <lineage>
        <taxon>Bacteria</taxon>
        <taxon>Pseudomonadati</taxon>
        <taxon>Pseudomonadota</taxon>
        <taxon>Alphaproteobacteria</taxon>
        <taxon>Hyphomicrobiales</taxon>
        <taxon>Phyllobacteriaceae</taxon>
        <taxon>Mesorhizobium</taxon>
    </lineage>
</organism>
<comment type="caution">
    <text evidence="2">The sequence shown here is derived from an EMBL/GenBank/DDBJ whole genome shotgun (WGS) entry which is preliminary data.</text>
</comment>
<dbReference type="Proteomes" id="UP000481252">
    <property type="component" value="Unassembled WGS sequence"/>
</dbReference>
<evidence type="ECO:0000313" key="2">
    <source>
        <dbReference type="EMBL" id="NGN43840.1"/>
    </source>
</evidence>
<feature type="domain" description="Glycosyltransferase 2-like" evidence="1">
    <location>
        <begin position="24"/>
        <end position="150"/>
    </location>
</feature>
<dbReference type="PANTHER" id="PTHR43179">
    <property type="entry name" value="RHAMNOSYLTRANSFERASE WBBL"/>
    <property type="match status" value="1"/>
</dbReference>
<dbReference type="Gene3D" id="3.90.550.10">
    <property type="entry name" value="Spore Coat Polysaccharide Biosynthesis Protein SpsA, Chain A"/>
    <property type="match status" value="1"/>
</dbReference>
<dbReference type="PANTHER" id="PTHR43179:SF7">
    <property type="entry name" value="RHAMNOSYLTRANSFERASE WBBL"/>
    <property type="match status" value="1"/>
</dbReference>
<protein>
    <submittedName>
        <fullName evidence="2">Glycosyltransferase family 2 protein</fullName>
    </submittedName>
</protein>
<dbReference type="GO" id="GO:0016740">
    <property type="term" value="F:transferase activity"/>
    <property type="evidence" value="ECO:0007669"/>
    <property type="project" value="UniProtKB-KW"/>
</dbReference>
<gene>
    <name evidence="2" type="ORF">G6N74_22500</name>
</gene>
<reference evidence="2 3" key="1">
    <citation type="submission" date="2020-02" db="EMBL/GenBank/DDBJ databases">
        <title>Genome sequence of the type strain CGMCC 1.15528 of Mesorhizobium zhangyense.</title>
        <authorList>
            <person name="Gao J."/>
            <person name="Sun J."/>
        </authorList>
    </citation>
    <scope>NUCLEOTIDE SEQUENCE [LARGE SCALE GENOMIC DNA]</scope>
    <source>
        <strain evidence="2 3">CGMCC 1.15528</strain>
    </source>
</reference>
<dbReference type="InterPro" id="IPR029044">
    <property type="entry name" value="Nucleotide-diphossugar_trans"/>
</dbReference>
<evidence type="ECO:0000259" key="1">
    <source>
        <dbReference type="Pfam" id="PF00535"/>
    </source>
</evidence>
<dbReference type="EMBL" id="JAAKZG010000011">
    <property type="protein sequence ID" value="NGN43840.1"/>
    <property type="molecule type" value="Genomic_DNA"/>
</dbReference>
<dbReference type="SUPFAM" id="SSF53448">
    <property type="entry name" value="Nucleotide-diphospho-sugar transferases"/>
    <property type="match status" value="1"/>
</dbReference>
<dbReference type="Pfam" id="PF00535">
    <property type="entry name" value="Glycos_transf_2"/>
    <property type="match status" value="1"/>
</dbReference>
<sequence>MDGPTEPASILAPAGVSDTAGVAVVVVTYNSAKVLPGLLDSIPEGLAGISRHEIIIVDNDSHDASVDIALAHPTHPRVIRMGRNAGYAAGINAATAIVGSDLDVLILNPDVRLLPGSVRLLSKRLSDPTAGIVVPQILHEDGTTALSLRREPSMTTAWSDALLGTTIAARIGAGEIVDDPAIYDRGGVVEWATGAALLVGARARRVAGEWDESFFLYSEEVDYLERVRRSGLSVVYHPQAQVVHIGGEYHDNPFLSALMTKNRIRYYRRHHGRLSTALFRLSIVVGETMRFTFGPGHRAALRAALTL</sequence>
<dbReference type="InterPro" id="IPR001173">
    <property type="entry name" value="Glyco_trans_2-like"/>
</dbReference>
<name>A0A7C9R9W4_9HYPH</name>
<dbReference type="RefSeq" id="WP_165120241.1">
    <property type="nucleotide sequence ID" value="NZ_JAAKZG010000011.1"/>
</dbReference>
<keyword evidence="2" id="KW-0808">Transferase</keyword>
<dbReference type="AlphaFoldDB" id="A0A7C9R9W4"/>
<evidence type="ECO:0000313" key="3">
    <source>
        <dbReference type="Proteomes" id="UP000481252"/>
    </source>
</evidence>
<accession>A0A7C9R9W4</accession>